<dbReference type="Gene3D" id="2.40.50.100">
    <property type="match status" value="1"/>
</dbReference>
<protein>
    <submittedName>
        <fullName evidence="4">HlyD family efflux transporter periplasmic adaptor subunit</fullName>
    </submittedName>
</protein>
<name>A0ABT0L6F5_9GAMM</name>
<dbReference type="Gene3D" id="2.40.420.20">
    <property type="match status" value="1"/>
</dbReference>
<organism evidence="4 5">
    <name type="scientific">Shewanella surugensis</name>
    <dbReference type="NCBI Taxonomy" id="212020"/>
    <lineage>
        <taxon>Bacteria</taxon>
        <taxon>Pseudomonadati</taxon>
        <taxon>Pseudomonadota</taxon>
        <taxon>Gammaproteobacteria</taxon>
        <taxon>Alteromonadales</taxon>
        <taxon>Shewanellaceae</taxon>
        <taxon>Shewanella</taxon>
    </lineage>
</organism>
<gene>
    <name evidence="4" type="ORF">L2764_01940</name>
</gene>
<dbReference type="PANTHER" id="PTHR32347">
    <property type="entry name" value="EFFLUX SYSTEM COMPONENT YKNX-RELATED"/>
    <property type="match status" value="1"/>
</dbReference>
<proteinExistence type="predicted"/>
<reference evidence="4 5" key="1">
    <citation type="submission" date="2022-01" db="EMBL/GenBank/DDBJ databases">
        <title>Whole genome-based taxonomy of the Shewanellaceae.</title>
        <authorList>
            <person name="Martin-Rodriguez A.J."/>
        </authorList>
    </citation>
    <scope>NUCLEOTIDE SEQUENCE [LARGE SCALE GENOMIC DNA]</scope>
    <source>
        <strain evidence="4 5">DSM 17177</strain>
    </source>
</reference>
<evidence type="ECO:0000313" key="5">
    <source>
        <dbReference type="Proteomes" id="UP001203423"/>
    </source>
</evidence>
<keyword evidence="5" id="KW-1185">Reference proteome</keyword>
<evidence type="ECO:0000256" key="3">
    <source>
        <dbReference type="SAM" id="Phobius"/>
    </source>
</evidence>
<feature type="transmembrane region" description="Helical" evidence="3">
    <location>
        <begin position="20"/>
        <end position="41"/>
    </location>
</feature>
<evidence type="ECO:0000256" key="2">
    <source>
        <dbReference type="ARBA" id="ARBA00023054"/>
    </source>
</evidence>
<dbReference type="PANTHER" id="PTHR32347:SF14">
    <property type="entry name" value="EFFLUX SYSTEM COMPONENT YKNX-RELATED"/>
    <property type="match status" value="1"/>
</dbReference>
<comment type="subcellular location">
    <subcellularLocation>
        <location evidence="1">Cell envelope</location>
    </subcellularLocation>
</comment>
<keyword evidence="2" id="KW-0175">Coiled coil</keyword>
<keyword evidence="3" id="KW-0812">Transmembrane</keyword>
<dbReference type="Gene3D" id="1.10.287.470">
    <property type="entry name" value="Helix hairpin bin"/>
    <property type="match status" value="1"/>
</dbReference>
<evidence type="ECO:0000313" key="4">
    <source>
        <dbReference type="EMBL" id="MCL1123272.1"/>
    </source>
</evidence>
<dbReference type="Gene3D" id="2.40.30.170">
    <property type="match status" value="1"/>
</dbReference>
<keyword evidence="3" id="KW-0472">Membrane</keyword>
<sequence>MIKDTSGQDKLCSPNKTRKFVRPLLVIGGGLLVTGLVWLSISSPQASFSINAEALRFATLEKGTLVRDISTTGIIVAANAPVLYSPEMGSVTLALMPGDHVKKGEVIARIESHALLSQFKQQGSVLEGMKSALERAKLDARRQQLTTERILDMARVDLVAAERESRRGDLLIKSHLISEIDFEAGKDTLQKAELLYAHSEKEVALMKDTLSFEIKDKASDVKRQSLVVTELTRQVAALELIAPVSGIIGNWLVEQNARVSQGQALFTVVDLSAFEAELAVPETYADELGLGMTVVLNFGAVTVAGTLSSISPEVINREVSARVRFTQDDSLHLRQNQRLSARVLLENKPNVLMVKQGAFVRSGGGQRVYVVQDNIAKSIPITLGARSMSHVEVLSGGLVGDRWVISSLDPFKKAHEVQLR</sequence>
<accession>A0ABT0L6F5</accession>
<dbReference type="Proteomes" id="UP001203423">
    <property type="component" value="Unassembled WGS sequence"/>
</dbReference>
<keyword evidence="3" id="KW-1133">Transmembrane helix</keyword>
<dbReference type="EMBL" id="JAKIKS010000004">
    <property type="protein sequence ID" value="MCL1123272.1"/>
    <property type="molecule type" value="Genomic_DNA"/>
</dbReference>
<dbReference type="InterPro" id="IPR050465">
    <property type="entry name" value="UPF0194_transport"/>
</dbReference>
<comment type="caution">
    <text evidence="4">The sequence shown here is derived from an EMBL/GenBank/DDBJ whole genome shotgun (WGS) entry which is preliminary data.</text>
</comment>
<evidence type="ECO:0000256" key="1">
    <source>
        <dbReference type="ARBA" id="ARBA00004196"/>
    </source>
</evidence>
<dbReference type="RefSeq" id="WP_248938641.1">
    <property type="nucleotide sequence ID" value="NZ_JAKIKS010000004.1"/>
</dbReference>